<feature type="signal peptide" evidence="1">
    <location>
        <begin position="1"/>
        <end position="35"/>
    </location>
</feature>
<comment type="caution">
    <text evidence="2">The sequence shown here is derived from an EMBL/GenBank/DDBJ whole genome shotgun (WGS) entry which is preliminary data.</text>
</comment>
<evidence type="ECO:0008006" key="4">
    <source>
        <dbReference type="Google" id="ProtNLM"/>
    </source>
</evidence>
<accession>A0A8H8DLS5</accession>
<sequence>FLLRRKPFSLFPPPPPAPQSFFLFFFFFTLRKALSSVPTTCCDFTEKARNIRKANKEAKAKKFRKPHIFIFFIFSGRRRTDVSARNKDVERKRSLRRVARRYYKNSFHGDCTKKATGTGWRVSKTRAGQRIQPCRGCA</sequence>
<name>A0A8H8DLS5_9FUNG</name>
<keyword evidence="1" id="KW-0732">Signal</keyword>
<gene>
    <name evidence="2" type="ORF">BJ554DRAFT_1844</name>
</gene>
<feature type="non-terminal residue" evidence="2">
    <location>
        <position position="1"/>
    </location>
</feature>
<feature type="chain" id="PRO_5034332424" description="Secreted protein" evidence="1">
    <location>
        <begin position="36"/>
        <end position="138"/>
    </location>
</feature>
<evidence type="ECO:0000256" key="1">
    <source>
        <dbReference type="SAM" id="SignalP"/>
    </source>
</evidence>
<evidence type="ECO:0000313" key="2">
    <source>
        <dbReference type="EMBL" id="KAG5463086.1"/>
    </source>
</evidence>
<reference evidence="2 3" key="1">
    <citation type="journal article" name="Sci. Rep.">
        <title>Genome-scale phylogenetic analyses confirm Olpidium as the closest living zoosporic fungus to the non-flagellated, terrestrial fungi.</title>
        <authorList>
            <person name="Chang Y."/>
            <person name="Rochon D."/>
            <person name="Sekimoto S."/>
            <person name="Wang Y."/>
            <person name="Chovatia M."/>
            <person name="Sandor L."/>
            <person name="Salamov A."/>
            <person name="Grigoriev I.V."/>
            <person name="Stajich J.E."/>
            <person name="Spatafora J.W."/>
        </authorList>
    </citation>
    <scope>NUCLEOTIDE SEQUENCE [LARGE SCALE GENOMIC DNA]</scope>
    <source>
        <strain evidence="2">S191</strain>
    </source>
</reference>
<proteinExistence type="predicted"/>
<dbReference type="AlphaFoldDB" id="A0A8H8DLS5"/>
<evidence type="ECO:0000313" key="3">
    <source>
        <dbReference type="Proteomes" id="UP000673691"/>
    </source>
</evidence>
<dbReference type="EMBL" id="JAEFCI010001165">
    <property type="protein sequence ID" value="KAG5463086.1"/>
    <property type="molecule type" value="Genomic_DNA"/>
</dbReference>
<dbReference type="Proteomes" id="UP000673691">
    <property type="component" value="Unassembled WGS sequence"/>
</dbReference>
<protein>
    <recommendedName>
        <fullName evidence="4">Secreted protein</fullName>
    </recommendedName>
</protein>
<organism evidence="2 3">
    <name type="scientific">Olpidium bornovanus</name>
    <dbReference type="NCBI Taxonomy" id="278681"/>
    <lineage>
        <taxon>Eukaryota</taxon>
        <taxon>Fungi</taxon>
        <taxon>Fungi incertae sedis</taxon>
        <taxon>Olpidiomycota</taxon>
        <taxon>Olpidiomycotina</taxon>
        <taxon>Olpidiomycetes</taxon>
        <taxon>Olpidiales</taxon>
        <taxon>Olpidiaceae</taxon>
        <taxon>Olpidium</taxon>
    </lineage>
</organism>
<keyword evidence="3" id="KW-1185">Reference proteome</keyword>